<proteinExistence type="predicted"/>
<protein>
    <submittedName>
        <fullName evidence="1">Uncharacterized protein</fullName>
    </submittedName>
</protein>
<gene>
    <name evidence="1" type="ORF">LCGC14_1423800</name>
</gene>
<comment type="caution">
    <text evidence="1">The sequence shown here is derived from an EMBL/GenBank/DDBJ whole genome shotgun (WGS) entry which is preliminary data.</text>
</comment>
<dbReference type="AlphaFoldDB" id="A0A0F9JR12"/>
<sequence>MDKIQIDTDMLICALEDHNFEIHHYLDIKTGEIVNRMELMEVLLVK</sequence>
<dbReference type="EMBL" id="LAZR01009527">
    <property type="protein sequence ID" value="KKM72108.1"/>
    <property type="molecule type" value="Genomic_DNA"/>
</dbReference>
<accession>A0A0F9JR12</accession>
<evidence type="ECO:0000313" key="1">
    <source>
        <dbReference type="EMBL" id="KKM72108.1"/>
    </source>
</evidence>
<reference evidence="1" key="1">
    <citation type="journal article" date="2015" name="Nature">
        <title>Complex archaea that bridge the gap between prokaryotes and eukaryotes.</title>
        <authorList>
            <person name="Spang A."/>
            <person name="Saw J.H."/>
            <person name="Jorgensen S.L."/>
            <person name="Zaremba-Niedzwiedzka K."/>
            <person name="Martijn J."/>
            <person name="Lind A.E."/>
            <person name="van Eijk R."/>
            <person name="Schleper C."/>
            <person name="Guy L."/>
            <person name="Ettema T.J."/>
        </authorList>
    </citation>
    <scope>NUCLEOTIDE SEQUENCE</scope>
</reference>
<name>A0A0F9JR12_9ZZZZ</name>
<organism evidence="1">
    <name type="scientific">marine sediment metagenome</name>
    <dbReference type="NCBI Taxonomy" id="412755"/>
    <lineage>
        <taxon>unclassified sequences</taxon>
        <taxon>metagenomes</taxon>
        <taxon>ecological metagenomes</taxon>
    </lineage>
</organism>